<feature type="compositionally biased region" description="Low complexity" evidence="1">
    <location>
        <begin position="105"/>
        <end position="116"/>
    </location>
</feature>
<name>A0A2A2JTZ7_9BILA</name>
<accession>A0A2A2JTZ7</accession>
<keyword evidence="3" id="KW-1185">Reference proteome</keyword>
<comment type="caution">
    <text evidence="2">The sequence shown here is derived from an EMBL/GenBank/DDBJ whole genome shotgun (WGS) entry which is preliminary data.</text>
</comment>
<proteinExistence type="predicted"/>
<evidence type="ECO:0000313" key="2">
    <source>
        <dbReference type="EMBL" id="PAV65128.1"/>
    </source>
</evidence>
<feature type="region of interest" description="Disordered" evidence="1">
    <location>
        <begin position="35"/>
        <end position="121"/>
    </location>
</feature>
<evidence type="ECO:0000313" key="3">
    <source>
        <dbReference type="Proteomes" id="UP000218231"/>
    </source>
</evidence>
<feature type="compositionally biased region" description="Basic and acidic residues" evidence="1">
    <location>
        <begin position="154"/>
        <end position="177"/>
    </location>
</feature>
<feature type="region of interest" description="Disordered" evidence="1">
    <location>
        <begin position="148"/>
        <end position="253"/>
    </location>
</feature>
<sequence length="253" mass="29175">MTKQQEGKQLEEKKLQLQKENEQIKAELVIELDEVKKKNARLREENEKKIKAKKEAEQKQVKASKEPTPRRVSFEEEEEEDTEVMVPIEQNNDHSPSSAVSDALPSHPTSRRSSTSKNRFELDMLVDLMEADDSMIDSRTDEDEFNFTVSFIPERVKHNNDKDKGENKGSKDSSQGKEKKKVPATRRRDSSFRPQNQITPDYNVFRAGANPLFTSTPHRSRVSNFFDPKSLNRMPTVRGIATTSTSRRSRPRK</sequence>
<organism evidence="2 3">
    <name type="scientific">Diploscapter pachys</name>
    <dbReference type="NCBI Taxonomy" id="2018661"/>
    <lineage>
        <taxon>Eukaryota</taxon>
        <taxon>Metazoa</taxon>
        <taxon>Ecdysozoa</taxon>
        <taxon>Nematoda</taxon>
        <taxon>Chromadorea</taxon>
        <taxon>Rhabditida</taxon>
        <taxon>Rhabditina</taxon>
        <taxon>Rhabditomorpha</taxon>
        <taxon>Rhabditoidea</taxon>
        <taxon>Rhabditidae</taxon>
        <taxon>Diploscapter</taxon>
    </lineage>
</organism>
<feature type="compositionally biased region" description="Polar residues" evidence="1">
    <location>
        <begin position="89"/>
        <end position="100"/>
    </location>
</feature>
<reference evidence="2 3" key="1">
    <citation type="journal article" date="2017" name="Curr. Biol.">
        <title>Genome architecture and evolution of a unichromosomal asexual nematode.</title>
        <authorList>
            <person name="Fradin H."/>
            <person name="Zegar C."/>
            <person name="Gutwein M."/>
            <person name="Lucas J."/>
            <person name="Kovtun M."/>
            <person name="Corcoran D."/>
            <person name="Baugh L.R."/>
            <person name="Kiontke K."/>
            <person name="Gunsalus K."/>
            <person name="Fitch D.H."/>
            <person name="Piano F."/>
        </authorList>
    </citation>
    <scope>NUCLEOTIDE SEQUENCE [LARGE SCALE GENOMIC DNA]</scope>
    <source>
        <strain evidence="2">PF1309</strain>
    </source>
</reference>
<protein>
    <submittedName>
        <fullName evidence="2">Uncharacterized protein</fullName>
    </submittedName>
</protein>
<evidence type="ECO:0000256" key="1">
    <source>
        <dbReference type="SAM" id="MobiDB-lite"/>
    </source>
</evidence>
<dbReference type="AlphaFoldDB" id="A0A2A2JTZ7"/>
<feature type="compositionally biased region" description="Basic and acidic residues" evidence="1">
    <location>
        <begin position="35"/>
        <end position="74"/>
    </location>
</feature>
<dbReference type="EMBL" id="LIAE01010221">
    <property type="protein sequence ID" value="PAV65128.1"/>
    <property type="molecule type" value="Genomic_DNA"/>
</dbReference>
<gene>
    <name evidence="2" type="ORF">WR25_22305</name>
</gene>
<dbReference type="Proteomes" id="UP000218231">
    <property type="component" value="Unassembled WGS sequence"/>
</dbReference>